<evidence type="ECO:0000313" key="3">
    <source>
        <dbReference type="Proteomes" id="UP000054537"/>
    </source>
</evidence>
<dbReference type="SUPFAM" id="SSF51905">
    <property type="entry name" value="FAD/NAD(P)-binding domain"/>
    <property type="match status" value="1"/>
</dbReference>
<dbReference type="InterPro" id="IPR036188">
    <property type="entry name" value="FAD/NAD-bd_sf"/>
</dbReference>
<dbReference type="eggNOG" id="COG0654">
    <property type="taxonomic scope" value="Bacteria"/>
</dbReference>
<dbReference type="InterPro" id="IPR002938">
    <property type="entry name" value="FAD-bd"/>
</dbReference>
<dbReference type="Pfam" id="PF01494">
    <property type="entry name" value="FAD_binding_3"/>
    <property type="match status" value="1"/>
</dbReference>
<evidence type="ECO:0000259" key="1">
    <source>
        <dbReference type="Pfam" id="PF01494"/>
    </source>
</evidence>
<sequence>MTKPNVLISGASVAGPALAYFLHHAGYDVTVVERAPALRDTGYAVDFRGPALDVLKELGILTELREHDTRMGGTTIVDEAGNEVVQLPAEAFGGELDVPKRDLTRILHRLTADDVEYLFDDSITALTDHGPGVTVEFEHHPAREFDLVIGADGVHSNVRRLAFGPDGDALRHLGMSGAGFSTANHLGLDRRGLMMPGKASILLFSTGPTEPLTVSLSFATASPALDRLTRTEQEQALRDAFAGYGWEAPRLLTAMSEADDFYFASSCQVHLDHWHRGRVALIGDAGYCAAPTSGMGTSQALVGAWTLARELSAAGGRHEIAYTAYEERLRPYVLENQAAGRQAAASFSGGEAPPAIS</sequence>
<keyword evidence="3" id="KW-1185">Reference proteome</keyword>
<dbReference type="STRING" id="1869.MB27_08550"/>
<organism evidence="2 3">
    <name type="scientific">Actinoplanes utahensis</name>
    <dbReference type="NCBI Taxonomy" id="1869"/>
    <lineage>
        <taxon>Bacteria</taxon>
        <taxon>Bacillati</taxon>
        <taxon>Actinomycetota</taxon>
        <taxon>Actinomycetes</taxon>
        <taxon>Micromonosporales</taxon>
        <taxon>Micromonosporaceae</taxon>
        <taxon>Actinoplanes</taxon>
    </lineage>
</organism>
<dbReference type="PANTHER" id="PTHR46865">
    <property type="entry name" value="OXIDOREDUCTASE-RELATED"/>
    <property type="match status" value="1"/>
</dbReference>
<dbReference type="Proteomes" id="UP000054537">
    <property type="component" value="Unassembled WGS sequence"/>
</dbReference>
<dbReference type="Gene3D" id="3.50.50.60">
    <property type="entry name" value="FAD/NAD(P)-binding domain"/>
    <property type="match status" value="1"/>
</dbReference>
<dbReference type="GO" id="GO:0071949">
    <property type="term" value="F:FAD binding"/>
    <property type="evidence" value="ECO:0007669"/>
    <property type="project" value="InterPro"/>
</dbReference>
<accession>A0A0A6US74</accession>
<name>A0A0A6US74_ACTUT</name>
<reference evidence="2 3" key="1">
    <citation type="submission" date="2014-10" db="EMBL/GenBank/DDBJ databases">
        <title>Draft genome sequence of Actinoplanes utahensis NRRL 12052.</title>
        <authorList>
            <person name="Velasco-Bucheli B."/>
            <person name="del Cerro C."/>
            <person name="Hormigo D."/>
            <person name="Garcia J.L."/>
            <person name="Acebal C."/>
            <person name="Arroyo M."/>
            <person name="de la Mata I."/>
        </authorList>
    </citation>
    <scope>NUCLEOTIDE SEQUENCE [LARGE SCALE GENOMIC DNA]</scope>
    <source>
        <strain evidence="2 3">NRRL 12052</strain>
    </source>
</reference>
<feature type="domain" description="FAD-binding" evidence="1">
    <location>
        <begin position="5"/>
        <end position="333"/>
    </location>
</feature>
<gene>
    <name evidence="2" type="ORF">MB27_08550</name>
</gene>
<dbReference type="PANTHER" id="PTHR46865:SF2">
    <property type="entry name" value="MONOOXYGENASE"/>
    <property type="match status" value="1"/>
</dbReference>
<dbReference type="RefSeq" id="WP_043523636.1">
    <property type="nucleotide sequence ID" value="NZ_BAABKU010000026.1"/>
</dbReference>
<dbReference type="AlphaFoldDB" id="A0A0A6US74"/>
<dbReference type="InterPro" id="IPR051704">
    <property type="entry name" value="FAD_aromatic-hydroxylase"/>
</dbReference>
<dbReference type="EMBL" id="JRTT01000008">
    <property type="protein sequence ID" value="KHD77833.1"/>
    <property type="molecule type" value="Genomic_DNA"/>
</dbReference>
<evidence type="ECO:0000313" key="2">
    <source>
        <dbReference type="EMBL" id="KHD77833.1"/>
    </source>
</evidence>
<comment type="caution">
    <text evidence="2">The sequence shown here is derived from an EMBL/GenBank/DDBJ whole genome shotgun (WGS) entry which is preliminary data.</text>
</comment>
<proteinExistence type="predicted"/>
<protein>
    <submittedName>
        <fullName evidence="2">FAD-dependent oxidoreductase</fullName>
    </submittedName>
</protein>
<dbReference type="PRINTS" id="PR00420">
    <property type="entry name" value="RNGMNOXGNASE"/>
</dbReference>
<dbReference type="Gene3D" id="3.30.9.10">
    <property type="entry name" value="D-Amino Acid Oxidase, subunit A, domain 2"/>
    <property type="match status" value="1"/>
</dbReference>
<dbReference type="OrthoDB" id="3356051at2"/>